<evidence type="ECO:0000313" key="4">
    <source>
        <dbReference type="Proteomes" id="UP001388673"/>
    </source>
</evidence>
<feature type="compositionally biased region" description="Polar residues" evidence="1">
    <location>
        <begin position="411"/>
        <end position="428"/>
    </location>
</feature>
<feature type="compositionally biased region" description="Polar residues" evidence="1">
    <location>
        <begin position="542"/>
        <end position="554"/>
    </location>
</feature>
<dbReference type="InterPro" id="IPR009571">
    <property type="entry name" value="SUR7/Rim9-like_fungi"/>
</dbReference>
<keyword evidence="2" id="KW-0812">Transmembrane</keyword>
<dbReference type="KEGG" id="kne:92180866"/>
<evidence type="ECO:0000256" key="1">
    <source>
        <dbReference type="SAM" id="MobiDB-lite"/>
    </source>
</evidence>
<dbReference type="InterPro" id="IPR051380">
    <property type="entry name" value="pH-response_reg_palI/RIM9"/>
</dbReference>
<feature type="region of interest" description="Disordered" evidence="1">
    <location>
        <begin position="411"/>
        <end position="637"/>
    </location>
</feature>
<dbReference type="PANTHER" id="PTHR28013">
    <property type="entry name" value="PROTEIN DCV1-RELATED"/>
    <property type="match status" value="1"/>
</dbReference>
<evidence type="ECO:0000256" key="2">
    <source>
        <dbReference type="SAM" id="Phobius"/>
    </source>
</evidence>
<evidence type="ECO:0000313" key="3">
    <source>
        <dbReference type="EMBL" id="KAK8854869.1"/>
    </source>
</evidence>
<organism evidence="3 4">
    <name type="scientific">Kwoniella newhampshirensis</name>
    <dbReference type="NCBI Taxonomy" id="1651941"/>
    <lineage>
        <taxon>Eukaryota</taxon>
        <taxon>Fungi</taxon>
        <taxon>Dikarya</taxon>
        <taxon>Basidiomycota</taxon>
        <taxon>Agaricomycotina</taxon>
        <taxon>Tremellomycetes</taxon>
        <taxon>Tremellales</taxon>
        <taxon>Cryptococcaceae</taxon>
        <taxon>Kwoniella</taxon>
    </lineage>
</organism>
<proteinExistence type="predicted"/>
<evidence type="ECO:0008006" key="5">
    <source>
        <dbReference type="Google" id="ProtNLM"/>
    </source>
</evidence>
<dbReference type="RefSeq" id="XP_066803107.1">
    <property type="nucleotide sequence ID" value="XM_066946715.1"/>
</dbReference>
<sequence>MAIRFRNATPGTLICLAATALLAVVSFNTPLLKSLDFFSATYSEGSISLGTLGFCRTISGRQTCTGPQVGYEFNPNTVFGVTAFNIPEAITKYLTYVLILHVVALAFAAFATIIGIFAHSPTFPLLCLSIWMAGIASTFSFLALVFDLAMFYIARARINSVQGANAEIGTSVWLTLAAWVLLAVSGCFFGIGNCCGDCRNDRQGGDPNRNRYDRARSEGEEDYKMRMMAIDNERARKQKQEQGLPSFQELTPLKDDGEDKYLHETAPVNQQRVMPGGLRRDGSVLQGVGVGYGRRNNGTPANDPYAAGGQNGYPGGWGQPQGGYHAIQPPPPVARRLSDVTSAGDFVGVGAGGAGVEVAQPQGYGNGAGGGYYGDQQYDERAVAGYGSDQGHYGATNGSANEQHYYHNDPYHQQQQGYTDPYGQQPQTHAYADPYRTGSAQPFDNQYGTTTTMSMPNPNPAPVSRSPPQPSGPGGYDPYSGGASSESYDPGPRVSNADPYDGYDDGLGAIGMAATQGTGRHERDYTGQTFGSGSGGYDDAQLQPQSHATSSSNDYGPASGIQAPRPQHLVQTGANDLLRSPLSPTGNASGRHQIVGQRGYQYDQQLGLEPDDVQSANRPPSYSAGNYEVQPEKSSYR</sequence>
<feature type="transmembrane region" description="Helical" evidence="2">
    <location>
        <begin position="130"/>
        <end position="152"/>
    </location>
</feature>
<keyword evidence="2" id="KW-1133">Transmembrane helix</keyword>
<feature type="compositionally biased region" description="Pro residues" evidence="1">
    <location>
        <begin position="457"/>
        <end position="471"/>
    </location>
</feature>
<dbReference type="AlphaFoldDB" id="A0AAW0YN30"/>
<keyword evidence="2" id="KW-0472">Membrane</keyword>
<dbReference type="PANTHER" id="PTHR28013:SF4">
    <property type="entry name" value="MARVEL DOMAIN-CONTAINING PROTEIN"/>
    <property type="match status" value="1"/>
</dbReference>
<protein>
    <recommendedName>
        <fullName evidence="5">Pali-domain-containing protein</fullName>
    </recommendedName>
</protein>
<feature type="compositionally biased region" description="Low complexity" evidence="1">
    <location>
        <begin position="476"/>
        <end position="485"/>
    </location>
</feature>
<dbReference type="Pfam" id="PF06687">
    <property type="entry name" value="SUR7"/>
    <property type="match status" value="1"/>
</dbReference>
<dbReference type="GeneID" id="92180866"/>
<dbReference type="EMBL" id="JBCAWK010000006">
    <property type="protein sequence ID" value="KAK8854869.1"/>
    <property type="molecule type" value="Genomic_DNA"/>
</dbReference>
<feature type="transmembrane region" description="Helical" evidence="2">
    <location>
        <begin position="93"/>
        <end position="118"/>
    </location>
</feature>
<reference evidence="3 4" key="1">
    <citation type="journal article" date="2024" name="bioRxiv">
        <title>Comparative genomics of Cryptococcus and Kwoniella reveals pathogenesis evolution and contrasting karyotype dynamics via intercentromeric recombination or chromosome fusion.</title>
        <authorList>
            <person name="Coelho M.A."/>
            <person name="David-Palma M."/>
            <person name="Shea T."/>
            <person name="Bowers K."/>
            <person name="McGinley-Smith S."/>
            <person name="Mohammad A.W."/>
            <person name="Gnirke A."/>
            <person name="Yurkov A.M."/>
            <person name="Nowrousian M."/>
            <person name="Sun S."/>
            <person name="Cuomo C.A."/>
            <person name="Heitman J."/>
        </authorList>
    </citation>
    <scope>NUCLEOTIDE SEQUENCE [LARGE SCALE GENOMIC DNA]</scope>
    <source>
        <strain evidence="3 4">CBS 13917</strain>
    </source>
</reference>
<comment type="caution">
    <text evidence="3">The sequence shown here is derived from an EMBL/GenBank/DDBJ whole genome shotgun (WGS) entry which is preliminary data.</text>
</comment>
<dbReference type="GO" id="GO:0032153">
    <property type="term" value="C:cell division site"/>
    <property type="evidence" value="ECO:0007669"/>
    <property type="project" value="TreeGrafter"/>
</dbReference>
<dbReference type="GO" id="GO:0035838">
    <property type="term" value="C:growing cell tip"/>
    <property type="evidence" value="ECO:0007669"/>
    <property type="project" value="TreeGrafter"/>
</dbReference>
<accession>A0AAW0YN30</accession>
<dbReference type="Proteomes" id="UP001388673">
    <property type="component" value="Unassembled WGS sequence"/>
</dbReference>
<feature type="transmembrane region" description="Helical" evidence="2">
    <location>
        <begin position="172"/>
        <end position="192"/>
    </location>
</feature>
<dbReference type="GO" id="GO:0005886">
    <property type="term" value="C:plasma membrane"/>
    <property type="evidence" value="ECO:0007669"/>
    <property type="project" value="InterPro"/>
</dbReference>
<name>A0AAW0YN30_9TREE</name>
<gene>
    <name evidence="3" type="ORF">IAR55_003608</name>
</gene>
<feature type="compositionally biased region" description="Polar residues" evidence="1">
    <location>
        <begin position="438"/>
        <end position="448"/>
    </location>
</feature>
<keyword evidence="4" id="KW-1185">Reference proteome</keyword>
<feature type="compositionally biased region" description="Polar residues" evidence="1">
    <location>
        <begin position="614"/>
        <end position="624"/>
    </location>
</feature>